<reference evidence="2 3" key="1">
    <citation type="submission" date="2024-08" db="EMBL/GenBank/DDBJ databases">
        <title>Gnathostoma spinigerum genome.</title>
        <authorList>
            <person name="Gonzalez-Bertolin B."/>
            <person name="Monzon S."/>
            <person name="Zaballos A."/>
            <person name="Jimenez P."/>
            <person name="Dekumyoy P."/>
            <person name="Varona S."/>
            <person name="Cuesta I."/>
            <person name="Sumanam S."/>
            <person name="Adisakwattana P."/>
            <person name="Gasser R.B."/>
            <person name="Hernandez-Gonzalez A."/>
            <person name="Young N.D."/>
            <person name="Perteguer M.J."/>
        </authorList>
    </citation>
    <scope>NUCLEOTIDE SEQUENCE [LARGE SCALE GENOMIC DNA]</scope>
    <source>
        <strain evidence="2">AL3</strain>
        <tissue evidence="2">Liver</tissue>
    </source>
</reference>
<protein>
    <submittedName>
        <fullName evidence="2">Uncharacterized protein</fullName>
    </submittedName>
</protein>
<dbReference type="EMBL" id="JBGFUD010007405">
    <property type="protein sequence ID" value="MFH4981533.1"/>
    <property type="molecule type" value="Genomic_DNA"/>
</dbReference>
<feature type="transmembrane region" description="Helical" evidence="1">
    <location>
        <begin position="20"/>
        <end position="44"/>
    </location>
</feature>
<sequence>MFFFDRLRNSIAVCSGVPPVLVHVLLVSCVALYAVIGALIMQALESGSINSNEMDGGHLVNTLNRSADHYAFDLSVNVDEMTPDELMRLDPKIHECVARVVDKLLETGDCTEESLHYLAIKDLDDCYENADFNSYFLNKFDQTTTENDVVSGVRRKEWSFSDSLIFSFTVITTIGELPKITLIFHKIIFNV</sequence>
<proteinExistence type="predicted"/>
<dbReference type="Gene3D" id="1.10.287.70">
    <property type="match status" value="1"/>
</dbReference>
<comment type="caution">
    <text evidence="2">The sequence shown here is derived from an EMBL/GenBank/DDBJ whole genome shotgun (WGS) entry which is preliminary data.</text>
</comment>
<evidence type="ECO:0000313" key="3">
    <source>
        <dbReference type="Proteomes" id="UP001608902"/>
    </source>
</evidence>
<accession>A0ABD6ENI6</accession>
<keyword evidence="1" id="KW-0812">Transmembrane</keyword>
<name>A0ABD6ENI6_9BILA</name>
<gene>
    <name evidence="2" type="ORF">AB6A40_008242</name>
</gene>
<organism evidence="2 3">
    <name type="scientific">Gnathostoma spinigerum</name>
    <dbReference type="NCBI Taxonomy" id="75299"/>
    <lineage>
        <taxon>Eukaryota</taxon>
        <taxon>Metazoa</taxon>
        <taxon>Ecdysozoa</taxon>
        <taxon>Nematoda</taxon>
        <taxon>Chromadorea</taxon>
        <taxon>Rhabditida</taxon>
        <taxon>Spirurina</taxon>
        <taxon>Gnathostomatomorpha</taxon>
        <taxon>Gnathostomatoidea</taxon>
        <taxon>Gnathostomatidae</taxon>
        <taxon>Gnathostoma</taxon>
    </lineage>
</organism>
<dbReference type="AlphaFoldDB" id="A0ABD6ENI6"/>
<evidence type="ECO:0000256" key="1">
    <source>
        <dbReference type="SAM" id="Phobius"/>
    </source>
</evidence>
<dbReference type="SUPFAM" id="SSF81324">
    <property type="entry name" value="Voltage-gated potassium channels"/>
    <property type="match status" value="1"/>
</dbReference>
<evidence type="ECO:0000313" key="2">
    <source>
        <dbReference type="EMBL" id="MFH4981533.1"/>
    </source>
</evidence>
<keyword evidence="1" id="KW-0472">Membrane</keyword>
<dbReference type="PROSITE" id="PS51257">
    <property type="entry name" value="PROKAR_LIPOPROTEIN"/>
    <property type="match status" value="1"/>
</dbReference>
<dbReference type="Proteomes" id="UP001608902">
    <property type="component" value="Unassembled WGS sequence"/>
</dbReference>
<keyword evidence="1" id="KW-1133">Transmembrane helix</keyword>
<keyword evidence="3" id="KW-1185">Reference proteome</keyword>